<protein>
    <submittedName>
        <fullName evidence="2">Protein N-acetyltransferase, RimJ/RimL family</fullName>
    </submittedName>
</protein>
<name>A0A1I1XKL7_9GAMM</name>
<sequence>MSQDDAPWPSFALPAGSLRVRPWQPEDADALYVAAGESIESVGRWLPWCREGYARQDSVAWIAHAQACWQLEELFAFAIVDESDGSVAGGVGLNQFNRQHRSANLGYWVRQSRQGFGIAPRAVPAVARFGFESLKLVRVEIVAAVDNLPSRRCAEKAGARFEGIGRQRLLIGESAIDAAVYSLIPADLT</sequence>
<evidence type="ECO:0000313" key="3">
    <source>
        <dbReference type="Proteomes" id="UP000199477"/>
    </source>
</evidence>
<dbReference type="GO" id="GO:0008999">
    <property type="term" value="F:protein-N-terminal-alanine acetyltransferase activity"/>
    <property type="evidence" value="ECO:0007669"/>
    <property type="project" value="TreeGrafter"/>
</dbReference>
<dbReference type="GO" id="GO:1990189">
    <property type="term" value="F:protein N-terminal-serine acetyltransferase activity"/>
    <property type="evidence" value="ECO:0007669"/>
    <property type="project" value="TreeGrafter"/>
</dbReference>
<dbReference type="InterPro" id="IPR051908">
    <property type="entry name" value="Ribosomal_N-acetyltransferase"/>
</dbReference>
<accession>A0A1I1XKL7</accession>
<dbReference type="STRING" id="500610.SAMN02799615_00295"/>
<evidence type="ECO:0000259" key="1">
    <source>
        <dbReference type="PROSITE" id="PS51186"/>
    </source>
</evidence>
<dbReference type="AlphaFoldDB" id="A0A1I1XKL7"/>
<proteinExistence type="predicted"/>
<keyword evidence="2" id="KW-0808">Transferase</keyword>
<dbReference type="GO" id="GO:0005737">
    <property type="term" value="C:cytoplasm"/>
    <property type="evidence" value="ECO:0007669"/>
    <property type="project" value="TreeGrafter"/>
</dbReference>
<dbReference type="EMBL" id="FONH01000001">
    <property type="protein sequence ID" value="SFE07842.1"/>
    <property type="molecule type" value="Genomic_DNA"/>
</dbReference>
<dbReference type="RefSeq" id="WP_051548457.1">
    <property type="nucleotide sequence ID" value="NZ_FONH01000001.1"/>
</dbReference>
<evidence type="ECO:0000313" key="2">
    <source>
        <dbReference type="EMBL" id="SFE07842.1"/>
    </source>
</evidence>
<dbReference type="InterPro" id="IPR016181">
    <property type="entry name" value="Acyl_CoA_acyltransferase"/>
</dbReference>
<dbReference type="Gene3D" id="3.40.630.30">
    <property type="match status" value="1"/>
</dbReference>
<dbReference type="SUPFAM" id="SSF55729">
    <property type="entry name" value="Acyl-CoA N-acyltransferases (Nat)"/>
    <property type="match status" value="1"/>
</dbReference>
<dbReference type="Pfam" id="PF13302">
    <property type="entry name" value="Acetyltransf_3"/>
    <property type="match status" value="1"/>
</dbReference>
<dbReference type="PANTHER" id="PTHR43441">
    <property type="entry name" value="RIBOSOMAL-PROTEIN-SERINE ACETYLTRANSFERASE"/>
    <property type="match status" value="1"/>
</dbReference>
<gene>
    <name evidence="2" type="ORF">SAMN02799615_00295</name>
</gene>
<keyword evidence="3" id="KW-1185">Reference proteome</keyword>
<reference evidence="3" key="1">
    <citation type="submission" date="2016-10" db="EMBL/GenBank/DDBJ databases">
        <authorList>
            <person name="Varghese N."/>
            <person name="Submissions S."/>
        </authorList>
    </citation>
    <scope>NUCLEOTIDE SEQUENCE [LARGE SCALE GENOMIC DNA]</scope>
    <source>
        <strain evidence="3">UNC178MFTsu3.1</strain>
    </source>
</reference>
<dbReference type="PROSITE" id="PS51186">
    <property type="entry name" value="GNAT"/>
    <property type="match status" value="1"/>
</dbReference>
<feature type="domain" description="N-acetyltransferase" evidence="1">
    <location>
        <begin position="18"/>
        <end position="187"/>
    </location>
</feature>
<dbReference type="PANTHER" id="PTHR43441:SF10">
    <property type="entry name" value="ACETYLTRANSFERASE"/>
    <property type="match status" value="1"/>
</dbReference>
<organism evidence="2 3">
    <name type="scientific">Dyella marensis</name>
    <dbReference type="NCBI Taxonomy" id="500610"/>
    <lineage>
        <taxon>Bacteria</taxon>
        <taxon>Pseudomonadati</taxon>
        <taxon>Pseudomonadota</taxon>
        <taxon>Gammaproteobacteria</taxon>
        <taxon>Lysobacterales</taxon>
        <taxon>Rhodanobacteraceae</taxon>
        <taxon>Dyella</taxon>
    </lineage>
</organism>
<dbReference type="InterPro" id="IPR000182">
    <property type="entry name" value="GNAT_dom"/>
</dbReference>
<dbReference type="Proteomes" id="UP000199477">
    <property type="component" value="Unassembled WGS sequence"/>
</dbReference>